<dbReference type="Proteomes" id="UP001592528">
    <property type="component" value="Unassembled WGS sequence"/>
</dbReference>
<sequence length="310" mass="33958">MLTDLGLDGSADDVKAFRYLASVPSASTRDIADALGCPLATAEGIVERLATHGLMAPVSGGEGRWAALPPEIALGPRLTRLRESTRRAEVALAELGEAYRRERGSSPSDLVEYIDGPAQAQRLLEIQSAAKESLWAFQTGTNTVTSVASTVTMEPAAPPGLENRVIVDSEFLTEPEAVRALNDRLSLGHQVRVVDHPLMKLAIADRSVALVRTSPQRTMMIRQPLVVLACELFEATWRRARPYLRDDSGLEPLDRQILQLMLSGLTDTATAHQIGTSPRTVQRRLRALMDTARVTSRLQLAWHALRNSWI</sequence>
<organism evidence="2 3">
    <name type="scientific">Streptacidiphilus cavernicola</name>
    <dbReference type="NCBI Taxonomy" id="3342716"/>
    <lineage>
        <taxon>Bacteria</taxon>
        <taxon>Bacillati</taxon>
        <taxon>Actinomycetota</taxon>
        <taxon>Actinomycetes</taxon>
        <taxon>Kitasatosporales</taxon>
        <taxon>Streptomycetaceae</taxon>
        <taxon>Streptacidiphilus</taxon>
    </lineage>
</organism>
<dbReference type="RefSeq" id="WP_232242021.1">
    <property type="nucleotide sequence ID" value="NZ_JBHEZZ010000042.1"/>
</dbReference>
<feature type="domain" description="HTH luxR-type" evidence="1">
    <location>
        <begin position="247"/>
        <end position="304"/>
    </location>
</feature>
<accession>A0ABV6V0M5</accession>
<proteinExistence type="predicted"/>
<evidence type="ECO:0000313" key="2">
    <source>
        <dbReference type="EMBL" id="MFC1407275.1"/>
    </source>
</evidence>
<name>A0ABV6V0M5_9ACTN</name>
<keyword evidence="3" id="KW-1185">Reference proteome</keyword>
<dbReference type="PANTHER" id="PTHR34293:SF1">
    <property type="entry name" value="HTH-TYPE TRANSCRIPTIONAL REGULATOR TRMBL2"/>
    <property type="match status" value="1"/>
</dbReference>
<dbReference type="EMBL" id="JBHEZZ010000042">
    <property type="protein sequence ID" value="MFC1407275.1"/>
    <property type="molecule type" value="Genomic_DNA"/>
</dbReference>
<dbReference type="InterPro" id="IPR000792">
    <property type="entry name" value="Tscrpt_reg_LuxR_C"/>
</dbReference>
<reference evidence="2 3" key="1">
    <citation type="submission" date="2024-09" db="EMBL/GenBank/DDBJ databases">
        <authorList>
            <person name="Lee S.D."/>
        </authorList>
    </citation>
    <scope>NUCLEOTIDE SEQUENCE [LARGE SCALE GENOMIC DNA]</scope>
    <source>
        <strain evidence="2 3">N1-5</strain>
    </source>
</reference>
<dbReference type="InterPro" id="IPR016032">
    <property type="entry name" value="Sig_transdc_resp-reg_C-effctor"/>
</dbReference>
<protein>
    <submittedName>
        <fullName evidence="2">LuxR family transcriptional regulator</fullName>
    </submittedName>
</protein>
<evidence type="ECO:0000259" key="1">
    <source>
        <dbReference type="SMART" id="SM00421"/>
    </source>
</evidence>
<gene>
    <name evidence="2" type="ORF">ACEZDJ_38930</name>
</gene>
<dbReference type="InterPro" id="IPR036388">
    <property type="entry name" value="WH-like_DNA-bd_sf"/>
</dbReference>
<dbReference type="SUPFAM" id="SSF46894">
    <property type="entry name" value="C-terminal effector domain of the bipartite response regulators"/>
    <property type="match status" value="1"/>
</dbReference>
<dbReference type="Gene3D" id="1.10.10.10">
    <property type="entry name" value="Winged helix-like DNA-binding domain superfamily/Winged helix DNA-binding domain"/>
    <property type="match status" value="2"/>
</dbReference>
<dbReference type="InterPro" id="IPR051797">
    <property type="entry name" value="TrmB-like"/>
</dbReference>
<dbReference type="SMART" id="SM00421">
    <property type="entry name" value="HTH_LUXR"/>
    <property type="match status" value="1"/>
</dbReference>
<dbReference type="PANTHER" id="PTHR34293">
    <property type="entry name" value="HTH-TYPE TRANSCRIPTIONAL REGULATOR TRMBL2"/>
    <property type="match status" value="1"/>
</dbReference>
<evidence type="ECO:0000313" key="3">
    <source>
        <dbReference type="Proteomes" id="UP001592528"/>
    </source>
</evidence>
<comment type="caution">
    <text evidence="2">The sequence shown here is derived from an EMBL/GenBank/DDBJ whole genome shotgun (WGS) entry which is preliminary data.</text>
</comment>